<evidence type="ECO:0000256" key="1">
    <source>
        <dbReference type="SAM" id="MobiDB-lite"/>
    </source>
</evidence>
<comment type="caution">
    <text evidence="2">The sequence shown here is derived from an EMBL/GenBank/DDBJ whole genome shotgun (WGS) entry which is preliminary data.</text>
</comment>
<dbReference type="EMBL" id="LAZR01058774">
    <property type="protein sequence ID" value="KKK69190.1"/>
    <property type="molecule type" value="Genomic_DNA"/>
</dbReference>
<organism evidence="2">
    <name type="scientific">marine sediment metagenome</name>
    <dbReference type="NCBI Taxonomy" id="412755"/>
    <lineage>
        <taxon>unclassified sequences</taxon>
        <taxon>metagenomes</taxon>
        <taxon>ecological metagenomes</taxon>
    </lineage>
</organism>
<reference evidence="2" key="1">
    <citation type="journal article" date="2015" name="Nature">
        <title>Complex archaea that bridge the gap between prokaryotes and eukaryotes.</title>
        <authorList>
            <person name="Spang A."/>
            <person name="Saw J.H."/>
            <person name="Jorgensen S.L."/>
            <person name="Zaremba-Niedzwiedzka K."/>
            <person name="Martijn J."/>
            <person name="Lind A.E."/>
            <person name="van Eijk R."/>
            <person name="Schleper C."/>
            <person name="Guy L."/>
            <person name="Ettema T.J."/>
        </authorList>
    </citation>
    <scope>NUCLEOTIDE SEQUENCE</scope>
</reference>
<feature type="non-terminal residue" evidence="2">
    <location>
        <position position="1"/>
    </location>
</feature>
<name>A0A0F8Y6D9_9ZZZZ</name>
<gene>
    <name evidence="2" type="ORF">LCGC14_2936530</name>
</gene>
<sequence length="54" mass="6130">EHIEAVEAQLLDLHWRIHDVSIMPRVRIEDPPDGRAPDGSPAPLRAGAWRRAVR</sequence>
<accession>A0A0F8Y6D9</accession>
<feature type="region of interest" description="Disordered" evidence="1">
    <location>
        <begin position="28"/>
        <end position="54"/>
    </location>
</feature>
<evidence type="ECO:0000313" key="2">
    <source>
        <dbReference type="EMBL" id="KKK69190.1"/>
    </source>
</evidence>
<proteinExistence type="predicted"/>
<dbReference type="AlphaFoldDB" id="A0A0F8Y6D9"/>
<protein>
    <submittedName>
        <fullName evidence="2">Uncharacterized protein</fullName>
    </submittedName>
</protein>